<dbReference type="CDD" id="cd07999">
    <property type="entry name" value="GH7_CBH_EG"/>
    <property type="match status" value="1"/>
</dbReference>
<dbReference type="Gene3D" id="2.70.100.10">
    <property type="entry name" value="Glycoside hydrolase, family 7, domain"/>
    <property type="match status" value="1"/>
</dbReference>
<dbReference type="PRINTS" id="PR00734">
    <property type="entry name" value="GLHYDRLASE7"/>
</dbReference>
<dbReference type="Pfam" id="PF00840">
    <property type="entry name" value="Glyco_hydro_7"/>
    <property type="match status" value="1"/>
</dbReference>
<keyword evidence="8 10" id="KW-0624">Polysaccharide degradation</keyword>
<dbReference type="Proteomes" id="UP000215305">
    <property type="component" value="Unassembled WGS sequence"/>
</dbReference>
<dbReference type="AlphaFoldDB" id="A0A397GT00"/>
<keyword evidence="7 10" id="KW-0326">Glycosidase</keyword>
<keyword evidence="6" id="KW-0119">Carbohydrate metabolism</keyword>
<evidence type="ECO:0000313" key="13">
    <source>
        <dbReference type="Proteomes" id="UP000215305"/>
    </source>
</evidence>
<keyword evidence="5" id="KW-0325">Glycoprotein</keyword>
<dbReference type="PANTHER" id="PTHR33753:SF1">
    <property type="entry name" value="ENDO-BETA-1,4-GLUCANASE CELB"/>
    <property type="match status" value="1"/>
</dbReference>
<evidence type="ECO:0000256" key="1">
    <source>
        <dbReference type="ARBA" id="ARBA00000966"/>
    </source>
</evidence>
<evidence type="ECO:0000256" key="8">
    <source>
        <dbReference type="ARBA" id="ARBA00023326"/>
    </source>
</evidence>
<evidence type="ECO:0000256" key="6">
    <source>
        <dbReference type="ARBA" id="ARBA00023277"/>
    </source>
</evidence>
<dbReference type="VEuPathDB" id="FungiDB:CDV56_100912"/>
<keyword evidence="13" id="KW-1185">Reference proteome</keyword>
<dbReference type="RefSeq" id="XP_026613706.1">
    <property type="nucleotide sequence ID" value="XM_026754531.1"/>
</dbReference>
<evidence type="ECO:0000256" key="10">
    <source>
        <dbReference type="RuleBase" id="RU361164"/>
    </source>
</evidence>
<organism evidence="12 13">
    <name type="scientific">Aspergillus thermomutatus</name>
    <name type="common">Neosartorya pseudofischeri</name>
    <dbReference type="NCBI Taxonomy" id="41047"/>
    <lineage>
        <taxon>Eukaryota</taxon>
        <taxon>Fungi</taxon>
        <taxon>Dikarya</taxon>
        <taxon>Ascomycota</taxon>
        <taxon>Pezizomycotina</taxon>
        <taxon>Eurotiomycetes</taxon>
        <taxon>Eurotiomycetidae</taxon>
        <taxon>Eurotiales</taxon>
        <taxon>Aspergillaceae</taxon>
        <taxon>Aspergillus</taxon>
        <taxon>Aspergillus subgen. Fumigati</taxon>
    </lineage>
</organism>
<proteinExistence type="inferred from homology"/>
<dbReference type="OrthoDB" id="412382at2759"/>
<dbReference type="STRING" id="41047.A0A397GT00"/>
<dbReference type="GeneID" id="38122886"/>
<dbReference type="InterPro" id="IPR013320">
    <property type="entry name" value="ConA-like_dom_sf"/>
</dbReference>
<feature type="chain" id="PRO_5017270296" description="Glucanase" evidence="11">
    <location>
        <begin position="19"/>
        <end position="411"/>
    </location>
</feature>
<evidence type="ECO:0000256" key="7">
    <source>
        <dbReference type="ARBA" id="ARBA00023295"/>
    </source>
</evidence>
<keyword evidence="4 10" id="KW-0136">Cellulose degradation</keyword>
<dbReference type="SUPFAM" id="SSF49899">
    <property type="entry name" value="Concanavalin A-like lectins/glucanases"/>
    <property type="match status" value="1"/>
</dbReference>
<accession>A0A397GT00</accession>
<evidence type="ECO:0000256" key="4">
    <source>
        <dbReference type="ARBA" id="ARBA00023001"/>
    </source>
</evidence>
<dbReference type="GO" id="GO:0030245">
    <property type="term" value="P:cellulose catabolic process"/>
    <property type="evidence" value="ECO:0007669"/>
    <property type="project" value="UniProtKB-KW"/>
</dbReference>
<comment type="catalytic activity">
    <reaction evidence="1">
        <text>Endohydrolysis of (1-&gt;4)-beta-D-glucosidic linkages in cellulose, lichenin and cereal beta-D-glucans.</text>
        <dbReference type="EC" id="3.2.1.4"/>
    </reaction>
</comment>
<dbReference type="InterPro" id="IPR001722">
    <property type="entry name" value="Glyco_hydro_7"/>
</dbReference>
<dbReference type="EMBL" id="NKHU02000120">
    <property type="protein sequence ID" value="RHZ53717.1"/>
    <property type="molecule type" value="Genomic_DNA"/>
</dbReference>
<name>A0A397GT00_ASPTH</name>
<comment type="function">
    <text evidence="9">Has endoglucanase activity on substrates containing beta-1,4 glycosidic bonds, like in carboxymethylcellulose (CMC), hydroxyethylcellulose (HEC) and beta-glucan. Involved in the degradation of complex natural cellulosic substrates.</text>
</comment>
<evidence type="ECO:0000256" key="3">
    <source>
        <dbReference type="ARBA" id="ARBA00022801"/>
    </source>
</evidence>
<reference evidence="12" key="1">
    <citation type="submission" date="2018-08" db="EMBL/GenBank/DDBJ databases">
        <title>Draft genome sequence of azole-resistant Aspergillus thermomutatus (Neosartorya pseudofischeri) strain HMR AF 39, isolated from a human nasal aspirate.</title>
        <authorList>
            <person name="Parent-Michaud M."/>
            <person name="Dufresne P.J."/>
            <person name="Fournier E."/>
            <person name="Martineau C."/>
            <person name="Moreira S."/>
            <person name="Perkins V."/>
            <person name="De Repentigny L."/>
            <person name="Dufresne S.F."/>
        </authorList>
    </citation>
    <scope>NUCLEOTIDE SEQUENCE [LARGE SCALE GENOMIC DNA]</scope>
    <source>
        <strain evidence="12">HMR AF 39</strain>
    </source>
</reference>
<keyword evidence="11" id="KW-0732">Signal</keyword>
<evidence type="ECO:0000256" key="5">
    <source>
        <dbReference type="ARBA" id="ARBA00023180"/>
    </source>
</evidence>
<dbReference type="PANTHER" id="PTHR33753">
    <property type="entry name" value="1,4-BETA-D-GLUCAN CELLOBIOHYDROLASE B"/>
    <property type="match status" value="1"/>
</dbReference>
<comment type="similarity">
    <text evidence="2 10">Belongs to the glycosyl hydrolase 7 (cellulase C) family.</text>
</comment>
<dbReference type="InterPro" id="IPR037019">
    <property type="entry name" value="Glyco_hydro_7_sf"/>
</dbReference>
<feature type="signal peptide" evidence="11">
    <location>
        <begin position="1"/>
        <end position="18"/>
    </location>
</feature>
<dbReference type="GO" id="GO:0008810">
    <property type="term" value="F:cellulase activity"/>
    <property type="evidence" value="ECO:0007669"/>
    <property type="project" value="UniProtKB-EC"/>
</dbReference>
<evidence type="ECO:0000313" key="12">
    <source>
        <dbReference type="EMBL" id="RHZ53717.1"/>
    </source>
</evidence>
<comment type="caution">
    <text evidence="12">The sequence shown here is derived from an EMBL/GenBank/DDBJ whole genome shotgun (WGS) entry which is preliminary data.</text>
</comment>
<gene>
    <name evidence="12" type="ORF">CDV56_100912</name>
</gene>
<sequence length="411" mass="43904">MARSLAAAALALLPLVTAQQIGSTPENHPQLTTYRCTSQGGCVAQSTSVVLDISAHWIHQKGGQTPCTTSSGLDPSLCPDKVTCSQNCVVEGITDYSSFGVQTTGDAMTLYQYQEQNGQIKRLSPLVYLLAEDSKNYNMLQLLNQEVAFDVDASKLPCGMNGALYLSEMDASGGRSALNPAGATYGTGYCDAQCFNTNPWINGEANTAGAGACCQEMDLWEANARATAFSPHPCNTASLYACAGAECNSVCDKLGCTFNPYVLGARDYYGYGLTVDTTKRMTVVTQFVTDDHTAAGTLAEIRRLYVQDGKIIMNAAVSAGSSITESFCSWSSTFKGLGGLERMGEALGRGMVLTFSIWNDTRQFMHWLDSGDAGPCNSIEGDPALIQAYYPDTSVTFSKIRWGDIGSTYSA</sequence>
<evidence type="ECO:0000256" key="9">
    <source>
        <dbReference type="ARBA" id="ARBA00025192"/>
    </source>
</evidence>
<evidence type="ECO:0000256" key="2">
    <source>
        <dbReference type="ARBA" id="ARBA00006044"/>
    </source>
</evidence>
<protein>
    <recommendedName>
        <fullName evidence="10">Glucanase</fullName>
        <ecNumber evidence="10">3.2.1.-</ecNumber>
    </recommendedName>
</protein>
<dbReference type="EC" id="3.2.1.-" evidence="10"/>
<evidence type="ECO:0000256" key="11">
    <source>
        <dbReference type="SAM" id="SignalP"/>
    </source>
</evidence>
<keyword evidence="3 10" id="KW-0378">Hydrolase</keyword>